<dbReference type="InterPro" id="IPR001227">
    <property type="entry name" value="Ac_transferase_dom_sf"/>
</dbReference>
<dbReference type="Pfam" id="PF02801">
    <property type="entry name" value="Ketoacyl-synt_C"/>
    <property type="match status" value="1"/>
</dbReference>
<dbReference type="Pfam" id="PF08242">
    <property type="entry name" value="Methyltransf_12"/>
    <property type="match status" value="1"/>
</dbReference>
<evidence type="ECO:0000259" key="9">
    <source>
        <dbReference type="PROSITE" id="PS50075"/>
    </source>
</evidence>
<dbReference type="Pfam" id="PF21089">
    <property type="entry name" value="PKS_DH_N"/>
    <property type="match status" value="1"/>
</dbReference>
<evidence type="ECO:0000256" key="8">
    <source>
        <dbReference type="SAM" id="MobiDB-lite"/>
    </source>
</evidence>
<proteinExistence type="predicted"/>
<dbReference type="InterPro" id="IPR014030">
    <property type="entry name" value="Ketoacyl_synth_N"/>
</dbReference>
<dbReference type="InterPro" id="IPR036736">
    <property type="entry name" value="ACP-like_sf"/>
</dbReference>
<dbReference type="InterPro" id="IPR020841">
    <property type="entry name" value="PKS_Beta-ketoAc_synthase_dom"/>
</dbReference>
<dbReference type="SMART" id="SM00827">
    <property type="entry name" value="PKS_AT"/>
    <property type="match status" value="1"/>
</dbReference>
<dbReference type="Gene3D" id="3.30.559.30">
    <property type="entry name" value="Nonribosomal peptide synthetase, condensation domain"/>
    <property type="match status" value="1"/>
</dbReference>
<dbReference type="CDD" id="cd02440">
    <property type="entry name" value="AdoMet_MTases"/>
    <property type="match status" value="1"/>
</dbReference>
<dbReference type="InterPro" id="IPR042104">
    <property type="entry name" value="PKS_dehydratase_sf"/>
</dbReference>
<dbReference type="FunFam" id="3.40.47.10:FF:000019">
    <property type="entry name" value="Polyketide synthase type I"/>
    <property type="match status" value="1"/>
</dbReference>
<organism evidence="12 13">
    <name type="scientific">Penicillium coprophilum</name>
    <dbReference type="NCBI Taxonomy" id="36646"/>
    <lineage>
        <taxon>Eukaryota</taxon>
        <taxon>Fungi</taxon>
        <taxon>Dikarya</taxon>
        <taxon>Ascomycota</taxon>
        <taxon>Pezizomycotina</taxon>
        <taxon>Eurotiomycetes</taxon>
        <taxon>Eurotiomycetidae</taxon>
        <taxon>Eurotiales</taxon>
        <taxon>Aspergillaceae</taxon>
        <taxon>Penicillium</taxon>
    </lineage>
</organism>
<keyword evidence="3" id="KW-0436">Ligase</keyword>
<dbReference type="GO" id="GO:0030639">
    <property type="term" value="P:polyketide biosynthetic process"/>
    <property type="evidence" value="ECO:0007669"/>
    <property type="project" value="UniProtKB-ARBA"/>
</dbReference>
<dbReference type="PROSITE" id="PS52019">
    <property type="entry name" value="PKS_MFAS_DH"/>
    <property type="match status" value="1"/>
</dbReference>
<evidence type="ECO:0000256" key="5">
    <source>
        <dbReference type="ARBA" id="ARBA00022679"/>
    </source>
</evidence>
<dbReference type="SMART" id="SM00822">
    <property type="entry name" value="PKS_KR"/>
    <property type="match status" value="1"/>
</dbReference>
<dbReference type="Proteomes" id="UP000191500">
    <property type="component" value="Unassembled WGS sequence"/>
</dbReference>
<dbReference type="PANTHER" id="PTHR43775:SF20">
    <property type="entry name" value="HYBRID PKS-NRPS SYNTHETASE APDA"/>
    <property type="match status" value="1"/>
</dbReference>
<dbReference type="Gene3D" id="3.10.129.110">
    <property type="entry name" value="Polyketide synthase dehydratase"/>
    <property type="match status" value="1"/>
</dbReference>
<keyword evidence="6" id="KW-0511">Multifunctional enzyme</keyword>
<feature type="active site" description="Proton donor; for dehydratase activity" evidence="7">
    <location>
        <position position="1158"/>
    </location>
</feature>
<dbReference type="Pfam" id="PF00698">
    <property type="entry name" value="Acyl_transf_1"/>
    <property type="match status" value="1"/>
</dbReference>
<dbReference type="PROSITE" id="PS00012">
    <property type="entry name" value="PHOSPHOPANTETHEINE"/>
    <property type="match status" value="1"/>
</dbReference>
<evidence type="ECO:0000256" key="6">
    <source>
        <dbReference type="ARBA" id="ARBA00023268"/>
    </source>
</evidence>
<dbReference type="InterPro" id="IPR020807">
    <property type="entry name" value="PKS_DH"/>
</dbReference>
<dbReference type="Gene3D" id="1.10.1200.10">
    <property type="entry name" value="ACP-like"/>
    <property type="match status" value="1"/>
</dbReference>
<dbReference type="SUPFAM" id="SSF52151">
    <property type="entry name" value="FabD/lysophospholipase-like"/>
    <property type="match status" value="1"/>
</dbReference>
<dbReference type="InterPro" id="IPR018201">
    <property type="entry name" value="Ketoacyl_synth_AS"/>
</dbReference>
<dbReference type="CDD" id="cd19532">
    <property type="entry name" value="C_PKS-NRPS"/>
    <property type="match status" value="1"/>
</dbReference>
<dbReference type="PANTHER" id="PTHR43775">
    <property type="entry name" value="FATTY ACID SYNTHASE"/>
    <property type="match status" value="1"/>
</dbReference>
<dbReference type="GO" id="GO:0032259">
    <property type="term" value="P:methylation"/>
    <property type="evidence" value="ECO:0007669"/>
    <property type="project" value="UniProtKB-KW"/>
</dbReference>
<dbReference type="InterPro" id="IPR049551">
    <property type="entry name" value="PKS_DH_C"/>
</dbReference>
<dbReference type="Gene3D" id="3.30.559.10">
    <property type="entry name" value="Chloramphenicol acetyltransferase-like domain"/>
    <property type="match status" value="1"/>
</dbReference>
<dbReference type="InterPro" id="IPR023213">
    <property type="entry name" value="CAT-like_dom_sf"/>
</dbReference>
<feature type="region of interest" description="N-terminal hotdog fold" evidence="7">
    <location>
        <begin position="951"/>
        <end position="1083"/>
    </location>
</feature>
<dbReference type="GO" id="GO:0008168">
    <property type="term" value="F:methyltransferase activity"/>
    <property type="evidence" value="ECO:0007669"/>
    <property type="project" value="UniProtKB-KW"/>
</dbReference>
<protein>
    <submittedName>
        <fullName evidence="12">Uncharacterized protein</fullName>
    </submittedName>
</protein>
<dbReference type="InterPro" id="IPR029063">
    <property type="entry name" value="SAM-dependent_MTases_sf"/>
</dbReference>
<dbReference type="GO" id="GO:0004312">
    <property type="term" value="F:fatty acid synthase activity"/>
    <property type="evidence" value="ECO:0007669"/>
    <property type="project" value="TreeGrafter"/>
</dbReference>
<dbReference type="SUPFAM" id="SSF53335">
    <property type="entry name" value="S-adenosyl-L-methionine-dependent methyltransferases"/>
    <property type="match status" value="1"/>
</dbReference>
<dbReference type="InterPro" id="IPR014043">
    <property type="entry name" value="Acyl_transferase_dom"/>
</dbReference>
<dbReference type="PROSITE" id="PS52004">
    <property type="entry name" value="KS3_2"/>
    <property type="match status" value="1"/>
</dbReference>
<dbReference type="Gene3D" id="3.40.366.10">
    <property type="entry name" value="Malonyl-Coenzyme A Acyl Carrier Protein, domain 2"/>
    <property type="match status" value="1"/>
</dbReference>
<dbReference type="Pfam" id="PF00109">
    <property type="entry name" value="ketoacyl-synt"/>
    <property type="match status" value="1"/>
</dbReference>
<dbReference type="InterPro" id="IPR020806">
    <property type="entry name" value="PKS_PP-bd"/>
</dbReference>
<feature type="active site" description="Proton acceptor; for dehydratase activity" evidence="7">
    <location>
        <position position="983"/>
    </location>
</feature>
<dbReference type="InterPro" id="IPR006162">
    <property type="entry name" value="Ppantetheine_attach_site"/>
</dbReference>
<evidence type="ECO:0000256" key="3">
    <source>
        <dbReference type="ARBA" id="ARBA00022598"/>
    </source>
</evidence>
<dbReference type="CDD" id="cd00833">
    <property type="entry name" value="PKS"/>
    <property type="match status" value="1"/>
</dbReference>
<evidence type="ECO:0000256" key="7">
    <source>
        <dbReference type="PROSITE-ProRule" id="PRU01363"/>
    </source>
</evidence>
<feature type="domain" description="Ketosynthase family 3 (KS3)" evidence="10">
    <location>
        <begin position="9"/>
        <end position="448"/>
    </location>
</feature>
<dbReference type="Pfam" id="PF08659">
    <property type="entry name" value="KR"/>
    <property type="match status" value="1"/>
</dbReference>
<dbReference type="GO" id="GO:1901336">
    <property type="term" value="P:lactone biosynthetic process"/>
    <property type="evidence" value="ECO:0007669"/>
    <property type="project" value="UniProtKB-ARBA"/>
</dbReference>
<dbReference type="EMBL" id="MDDG01000007">
    <property type="protein sequence ID" value="OQE39031.1"/>
    <property type="molecule type" value="Genomic_DNA"/>
</dbReference>
<dbReference type="SUPFAM" id="SSF53901">
    <property type="entry name" value="Thiolase-like"/>
    <property type="match status" value="1"/>
</dbReference>
<keyword evidence="4" id="KW-0489">Methyltransferase</keyword>
<evidence type="ECO:0000259" key="11">
    <source>
        <dbReference type="PROSITE" id="PS52019"/>
    </source>
</evidence>
<dbReference type="SUPFAM" id="SSF52777">
    <property type="entry name" value="CoA-dependent acyltransferases"/>
    <property type="match status" value="2"/>
</dbReference>
<dbReference type="SMART" id="SM00826">
    <property type="entry name" value="PKS_DH"/>
    <property type="match status" value="1"/>
</dbReference>
<dbReference type="Gene3D" id="3.40.50.150">
    <property type="entry name" value="Vaccinia Virus protein VP39"/>
    <property type="match status" value="1"/>
</dbReference>
<dbReference type="GO" id="GO:0006633">
    <property type="term" value="P:fatty acid biosynthetic process"/>
    <property type="evidence" value="ECO:0007669"/>
    <property type="project" value="InterPro"/>
</dbReference>
<keyword evidence="2" id="KW-0597">Phosphoprotein</keyword>
<dbReference type="InterPro" id="IPR050091">
    <property type="entry name" value="PKS_NRPS_Biosynth_Enz"/>
</dbReference>
<dbReference type="SUPFAM" id="SSF51735">
    <property type="entry name" value="NAD(P)-binding Rossmann-fold domains"/>
    <property type="match status" value="1"/>
</dbReference>
<reference evidence="13" key="1">
    <citation type="journal article" date="2017" name="Nat. Microbiol.">
        <title>Global analysis of biosynthetic gene clusters reveals vast potential of secondary metabolite production in Penicillium species.</title>
        <authorList>
            <person name="Nielsen J.C."/>
            <person name="Grijseels S."/>
            <person name="Prigent S."/>
            <person name="Ji B."/>
            <person name="Dainat J."/>
            <person name="Nielsen K.F."/>
            <person name="Frisvad J.C."/>
            <person name="Workman M."/>
            <person name="Nielsen J."/>
        </authorList>
    </citation>
    <scope>NUCLEOTIDE SEQUENCE [LARGE SCALE GENOMIC DNA]</scope>
    <source>
        <strain evidence="13">IBT 31321</strain>
    </source>
</reference>
<keyword evidence="1" id="KW-0596">Phosphopantetheine</keyword>
<dbReference type="InterPro" id="IPR009081">
    <property type="entry name" value="PP-bd_ACP"/>
</dbReference>
<dbReference type="GO" id="GO:0031177">
    <property type="term" value="F:phosphopantetheine binding"/>
    <property type="evidence" value="ECO:0007669"/>
    <property type="project" value="InterPro"/>
</dbReference>
<dbReference type="GO" id="GO:0016874">
    <property type="term" value="F:ligase activity"/>
    <property type="evidence" value="ECO:0007669"/>
    <property type="project" value="UniProtKB-KW"/>
</dbReference>
<gene>
    <name evidence="12" type="ORF">PENCOP_c007G07756</name>
</gene>
<keyword evidence="5" id="KW-0808">Transferase</keyword>
<dbReference type="InterPro" id="IPR049552">
    <property type="entry name" value="PKS_DH_N"/>
</dbReference>
<dbReference type="InterPro" id="IPR014031">
    <property type="entry name" value="Ketoacyl_synth_C"/>
</dbReference>
<evidence type="ECO:0000259" key="10">
    <source>
        <dbReference type="PROSITE" id="PS52004"/>
    </source>
</evidence>
<feature type="domain" description="PKS/mFAS DH" evidence="11">
    <location>
        <begin position="951"/>
        <end position="1251"/>
    </location>
</feature>
<dbReference type="Gene3D" id="3.30.70.3290">
    <property type="match status" value="1"/>
</dbReference>
<dbReference type="Pfam" id="PF00550">
    <property type="entry name" value="PP-binding"/>
    <property type="match status" value="1"/>
</dbReference>
<dbReference type="Pfam" id="PF14765">
    <property type="entry name" value="PS-DH"/>
    <property type="match status" value="1"/>
</dbReference>
<dbReference type="SMART" id="SM00825">
    <property type="entry name" value="PKS_KS"/>
    <property type="match status" value="1"/>
</dbReference>
<dbReference type="Pfam" id="PF22621">
    <property type="entry name" value="CurL-like_PKS_C"/>
    <property type="match status" value="1"/>
</dbReference>
<dbReference type="STRING" id="36646.A0A1V6UKV1"/>
<dbReference type="PROSITE" id="PS50075">
    <property type="entry name" value="CARRIER"/>
    <property type="match status" value="1"/>
</dbReference>
<evidence type="ECO:0000256" key="1">
    <source>
        <dbReference type="ARBA" id="ARBA00022450"/>
    </source>
</evidence>
<dbReference type="InterPro" id="IPR016035">
    <property type="entry name" value="Acyl_Trfase/lysoPLipase"/>
</dbReference>
<feature type="region of interest" description="Disordered" evidence="8">
    <location>
        <begin position="2536"/>
        <end position="2569"/>
    </location>
</feature>
<dbReference type="InterPro" id="IPR016036">
    <property type="entry name" value="Malonyl_transacylase_ACP-bd"/>
</dbReference>
<dbReference type="SUPFAM" id="SSF55048">
    <property type="entry name" value="Probable ACP-binding domain of malonyl-CoA ACP transacylase"/>
    <property type="match status" value="1"/>
</dbReference>
<evidence type="ECO:0000313" key="12">
    <source>
        <dbReference type="EMBL" id="OQE39031.1"/>
    </source>
</evidence>
<dbReference type="GO" id="GO:0004315">
    <property type="term" value="F:3-oxoacyl-[acyl-carrier-protein] synthase activity"/>
    <property type="evidence" value="ECO:0007669"/>
    <property type="project" value="InterPro"/>
</dbReference>
<feature type="compositionally biased region" description="Polar residues" evidence="8">
    <location>
        <begin position="2536"/>
        <end position="2546"/>
    </location>
</feature>
<name>A0A1V6UKV1_9EURO</name>
<dbReference type="InterPro" id="IPR016039">
    <property type="entry name" value="Thiolase-like"/>
</dbReference>
<dbReference type="InterPro" id="IPR013968">
    <property type="entry name" value="PKS_KR"/>
</dbReference>
<dbReference type="InterPro" id="IPR001242">
    <property type="entry name" value="Condensation_dom"/>
</dbReference>
<sequence>MTGDLQHIGEPIAIVGSACRFPGDATTPSKLWDLLKAPRDVLSEIPESRFSTKAFYHPDGLHHGTTNVRHSYLLSDDHRLFDAQFFGTKPVEANSIDPQQRLLLETVYEGLETSGIPMEKLQGSNTAVYVGLMTNDYADMLGRDVQNFPTYFASGTARSILSNRVSYFFDWRGPSMTIDTACSSSLIALHQAVQSLRSGETDVAVAAGTNLLLGPEQYIAESKLKMLSPTGRSRMWDKGADGYARGDGIAAVVLKPLSAALADGDHIECIVRETGANQDGRTKGITMPNPTAQAELIRTTYARAGLDLSKPADRPQYFEAHGTGTPAGDPVEAEAISTAFFGKAAKYQRDGNKEDPLYVGSIKTVIGHTEGTAGLAAVLKASLALQHAVIPPNLLLNELSSTVRPFYNDLEILQAAKEWPQLPENTPRRASVNSFGFGGANAHAILEGFDGRSLARGRNTTNSSCVTVSPFNFSASSEKSLLANIAAYSGYLRNYPDVNIRDLSWTLNTRRSTLPVRLSVSASNPGELAARLDEAVASSKITPSTQTGSIRGPKLLGVFTGQGAQWARMGAELLETSPMFSDCIASLDSSLQELPTEHRPSWSLREELVKDKSSSRIGEAAFSQPLCTAIQIALVQLLRAAHLKLTAVVGHSSGEIAAAYAAGYLNEEDAIRVAYYRGWSLQYANDQEGQKGAMMAAGTSYDDAKELCEMPSLENRICVAASNSSASVTLSGDADAIDEAREILEDENKFARMLKVDKAYHSHHMLSCSAPYIAAIRKCGVTIQRPASGSATWISSVYGENIENVNDNLADMYWSSNMVSPVLFSQAVTYAVAAAGPFDMALEIGPHPALKGPALQTIQEVSGQTLPYTGTLNRGKSDTEALSSALGALWIALGDTVVDFAEFEMKAMQKQNTRAPELIKGLPSYSWDHDRVYWHESRSSTAIRTEKEPFHSLLGVKCPDGTDSELRWRNYLHPREVPWLSHHQVQGQMVFPAAGYISAAVEAVVQKFGLESVQLIDFHDVIIGQALVLEENGGVETIFRLLIEQTQDNAVSASFACHSDANKGSSNMSLHASATLQIILGDTKHDVLPPHARAEGSFLELEGKRFYNSVSELGFGYTGPFQALSSLRRKMDEASGLIAVPVKSETETPLIIHPASLDGAIQSIMLAYSFPGDGRLRTLYLPTKIDRLRINPSACAALGAPCAELPFYSAVTDARFAELSGDVDIFSPDGRHTLLQLEGLHTTPLSPLTSANDVPFFTEVIWDVDRPTLQQRKEAADALLSDQSLGMDLERVAHFYFKNLENSLQNSHRANATWNHKHLLSYADHCIKSAANGEHKFAKPEWANDTMDNITPILNRHSDSIDIKALRAVGENLAAIIRGDMNVLEILMQDKMLGEFYAETLGIDAYLDAIAETARQIGHRYPHVNVLEIGAGAGATSDRIMRAMGSSFASYTYTDILDSQFDEARERFSDYQSRMAFKVLDIEKGIEAQGYEEGCFDLVVAPLALYATRNLEGTLKNVRRLLKPGGYLIMLELTDADVMRFGLILGGLPGWWLGHEEGRTLSPCVSEDKWEGLMQSAGLSGFEALLPSSRTSPLPFSVMVTQAVDYRVNFLREPLATSHLTLGVDSLTIIGGKTPLTADMVTDIRTAVCPHYGNIYTASCLSDLVPANLPVMGSVISLIELDGPVLKDMSAEDLKSFQELFKQSKNVLWLGHGAQGENPYGNMFTGVQRTLAMEMTHLHIHFLNLHSLHDADSRIIATKLLHLEAAEIWDQSGQLDGILWSNERELMLENGQFKVPRFRLNSNRNDRYNSSRRLIIKEVERADSVVTIQPTEIGYQIEEKDLRASPSFLEDVKIDVTHSLLRAVRISHSDNYFLVLGRNAPNGEHVIALSHTLDSQVSVPQGLRVRCGDSEELGIRSMLTLYFHFLALSMLQRLQTGKTLAVLDPDFSFLPVLTRYANEKGVRLVFLTTQEGNCSWPLIRIHPNSTRRELRSKLPSNISRLVNMSGSSDVITLLKRCLPTDCQFESETTLTTHYSQSQYTSDKGQLAIQLQNCWSRAQYDLMPINMQNFAPLGLQDLIITQSPLAGQSLIAWGKSRLAVQVRPATKKVKFSKDKTYWLVGLTGGLGLSLCRWMIGQGARYIAISSRNPKISDEWLQRMVSSGCTVRVFSNDITNQESVQAAYRNISATMPPIAGVAQGAMVLQDTMFIDLDLPRLKKVLGPKVEGSILLDELFPEDTLDFMIFFSSMAAMTGNPGQVAYNAANMFMASLAAQRRNRGLAGHAINIGAIVGNGYVTRELNMGQQSYLYRVGHTWMSEQDFHEVFAEGVLTCMERMGTAELCCGLRIDDDESKSWISNPMFQHLVYKSSNFVVADKKGKSGVLIKTRLFEATSNQEITEILQDGFLLKLQSALQADPSKPMLNMSPDELGVDSLVAVDLRSWFLKELGVDMPVLKIFNAASIRELLATAAETLPEALIPSLITGEKAVKEPGHQPNLPVAATTSPAKFSMDVIAPETRASSVELKFALPDAVNAYSGSSATSLNTGDSNSEKNDDTSSSIFTDDSEMGTPKREIQRMVPMSYGQSRFWFLEHLVEDKTAFNITPTFELSGRLKSEEFANAIHAAGQHHEALRTFFFTDNERNHMQGVWTKSSLHLEQAEISDETEVEEASKQMKAHVFNLPDGEIMRVRLLSLNHEKHWIIFGFHHINMDGISFEVFWSDVEKAYQGQTLSEDGLQYPDFTMRQIREYEDGAWAGDLAYWRAQHTEVLPALPLLPFALQTIRPKVAQFGSHTTQIRLDANFSDAIDRCCRMFKSTPFHFHLAVWKTLLLRFFGLKDVSIGLGDGNRTDADVLRSMGLFLNLLPVRFSDRPGQSFGESLKEVRNITQGAFAHSRVPFDVILTELNVPRSASHNPLCQTLFNYRPKVEQSRTFCGCIAAGELLGGGETSFDLSLDVGNVGASETLIHLTVQKSLYGMEHAKILLNSYVNLLKSFVQNPATRVSWPELHSNDDIQEAVVAGRGK</sequence>
<dbReference type="Pfam" id="PF00668">
    <property type="entry name" value="Condensation"/>
    <property type="match status" value="1"/>
</dbReference>
<dbReference type="InterPro" id="IPR036291">
    <property type="entry name" value="NAD(P)-bd_dom_sf"/>
</dbReference>
<evidence type="ECO:0000313" key="13">
    <source>
        <dbReference type="Proteomes" id="UP000191500"/>
    </source>
</evidence>
<evidence type="ECO:0000256" key="4">
    <source>
        <dbReference type="ARBA" id="ARBA00022603"/>
    </source>
</evidence>
<dbReference type="PROSITE" id="PS00606">
    <property type="entry name" value="KS3_1"/>
    <property type="match status" value="1"/>
</dbReference>
<dbReference type="SMART" id="SM00823">
    <property type="entry name" value="PKS_PP"/>
    <property type="match status" value="1"/>
</dbReference>
<evidence type="ECO:0000256" key="2">
    <source>
        <dbReference type="ARBA" id="ARBA00022553"/>
    </source>
</evidence>
<dbReference type="InterPro" id="IPR057326">
    <property type="entry name" value="KR_dom"/>
</dbReference>
<dbReference type="InterPro" id="IPR013217">
    <property type="entry name" value="Methyltransf_12"/>
</dbReference>
<dbReference type="GO" id="GO:0009403">
    <property type="term" value="P:toxin biosynthetic process"/>
    <property type="evidence" value="ECO:0007669"/>
    <property type="project" value="UniProtKB-ARBA"/>
</dbReference>
<dbReference type="SUPFAM" id="SSF47336">
    <property type="entry name" value="ACP-like"/>
    <property type="match status" value="1"/>
</dbReference>
<dbReference type="Gene3D" id="3.40.50.720">
    <property type="entry name" value="NAD(P)-binding Rossmann-like Domain"/>
    <property type="match status" value="1"/>
</dbReference>
<keyword evidence="13" id="KW-1185">Reference proteome</keyword>
<comment type="caution">
    <text evidence="12">The sequence shown here is derived from an EMBL/GenBank/DDBJ whole genome shotgun (WGS) entry which is preliminary data.</text>
</comment>
<feature type="region of interest" description="C-terminal hotdog fold" evidence="7">
    <location>
        <begin position="1098"/>
        <end position="1251"/>
    </location>
</feature>
<feature type="domain" description="Carrier" evidence="9">
    <location>
        <begin position="2393"/>
        <end position="2471"/>
    </location>
</feature>
<dbReference type="Gene3D" id="3.40.47.10">
    <property type="match status" value="1"/>
</dbReference>
<dbReference type="InterPro" id="IPR049900">
    <property type="entry name" value="PKS_mFAS_DH"/>
</dbReference>
<accession>A0A1V6UKV1</accession>